<feature type="domain" description="Transposase (putative) gypsy type" evidence="2">
    <location>
        <begin position="52"/>
        <end position="114"/>
    </location>
</feature>
<name>Q7XPG7_ORYSJ</name>
<evidence type="ECO:0000313" key="4">
    <source>
        <dbReference type="Proteomes" id="UP000000763"/>
    </source>
</evidence>
<dbReference type="PANTHER" id="PTHR33026">
    <property type="entry name" value="OS06G0360600 PROTEIN"/>
    <property type="match status" value="1"/>
</dbReference>
<feature type="region of interest" description="Disordered" evidence="1">
    <location>
        <begin position="249"/>
        <end position="309"/>
    </location>
</feature>
<feature type="compositionally biased region" description="Gly residues" evidence="1">
    <location>
        <begin position="258"/>
        <end position="269"/>
    </location>
</feature>
<feature type="compositionally biased region" description="Basic and acidic residues" evidence="1">
    <location>
        <begin position="679"/>
        <end position="689"/>
    </location>
</feature>
<proteinExistence type="predicted"/>
<dbReference type="AlphaFoldDB" id="Q7XPG7"/>
<evidence type="ECO:0000259" key="2">
    <source>
        <dbReference type="Pfam" id="PF04195"/>
    </source>
</evidence>
<dbReference type="PANTHER" id="PTHR33026:SF7">
    <property type="entry name" value="OS03G0100275 PROTEIN"/>
    <property type="match status" value="1"/>
</dbReference>
<dbReference type="Pfam" id="PF04195">
    <property type="entry name" value="Transposase_28"/>
    <property type="match status" value="1"/>
</dbReference>
<accession>Q7XPG7</accession>
<evidence type="ECO:0000313" key="3">
    <source>
        <dbReference type="EMBL" id="CAE03625.2"/>
    </source>
</evidence>
<organism evidence="3 4">
    <name type="scientific">Oryza sativa subsp. japonica</name>
    <name type="common">Rice</name>
    <dbReference type="NCBI Taxonomy" id="39947"/>
    <lineage>
        <taxon>Eukaryota</taxon>
        <taxon>Viridiplantae</taxon>
        <taxon>Streptophyta</taxon>
        <taxon>Embryophyta</taxon>
        <taxon>Tracheophyta</taxon>
        <taxon>Spermatophyta</taxon>
        <taxon>Magnoliopsida</taxon>
        <taxon>Liliopsida</taxon>
        <taxon>Poales</taxon>
        <taxon>Poaceae</taxon>
        <taxon>BOP clade</taxon>
        <taxon>Oryzoideae</taxon>
        <taxon>Oryzeae</taxon>
        <taxon>Oryzinae</taxon>
        <taxon>Oryza</taxon>
        <taxon>Oryza sativa</taxon>
    </lineage>
</organism>
<feature type="region of interest" description="Disordered" evidence="1">
    <location>
        <begin position="163"/>
        <end position="189"/>
    </location>
</feature>
<gene>
    <name evidence="3" type="primary">OSJNBb0003B01.16</name>
</gene>
<reference evidence="4" key="2">
    <citation type="journal article" date="2008" name="Nucleic Acids Res.">
        <title>The rice annotation project database (RAP-DB): 2008 update.</title>
        <authorList>
            <consortium name="The rice annotation project (RAP)"/>
        </authorList>
    </citation>
    <scope>GENOME REANNOTATION</scope>
    <source>
        <strain evidence="4">cv. Nipponbare</strain>
    </source>
</reference>
<evidence type="ECO:0000256" key="1">
    <source>
        <dbReference type="SAM" id="MobiDB-lite"/>
    </source>
</evidence>
<reference evidence="4" key="1">
    <citation type="journal article" date="2005" name="Nature">
        <title>The map-based sequence of the rice genome.</title>
        <authorList>
            <consortium name="International rice genome sequencing project (IRGSP)"/>
            <person name="Matsumoto T."/>
            <person name="Wu J."/>
            <person name="Kanamori H."/>
            <person name="Katayose Y."/>
            <person name="Fujisawa M."/>
            <person name="Namiki N."/>
            <person name="Mizuno H."/>
            <person name="Yamamoto K."/>
            <person name="Antonio B.A."/>
            <person name="Baba T."/>
            <person name="Sakata K."/>
            <person name="Nagamura Y."/>
            <person name="Aoki H."/>
            <person name="Arikawa K."/>
            <person name="Arita K."/>
            <person name="Bito T."/>
            <person name="Chiden Y."/>
            <person name="Fujitsuka N."/>
            <person name="Fukunaka R."/>
            <person name="Hamada M."/>
            <person name="Harada C."/>
            <person name="Hayashi A."/>
            <person name="Hijishita S."/>
            <person name="Honda M."/>
            <person name="Hosokawa S."/>
            <person name="Ichikawa Y."/>
            <person name="Idonuma A."/>
            <person name="Iijima M."/>
            <person name="Ikeda M."/>
            <person name="Ikeno M."/>
            <person name="Ito K."/>
            <person name="Ito S."/>
            <person name="Ito T."/>
            <person name="Ito Y."/>
            <person name="Ito Y."/>
            <person name="Iwabuchi A."/>
            <person name="Kamiya K."/>
            <person name="Karasawa W."/>
            <person name="Kurita K."/>
            <person name="Katagiri S."/>
            <person name="Kikuta A."/>
            <person name="Kobayashi H."/>
            <person name="Kobayashi N."/>
            <person name="Machita K."/>
            <person name="Maehara T."/>
            <person name="Masukawa M."/>
            <person name="Mizubayashi T."/>
            <person name="Mukai Y."/>
            <person name="Nagasaki H."/>
            <person name="Nagata Y."/>
            <person name="Naito S."/>
            <person name="Nakashima M."/>
            <person name="Nakama Y."/>
            <person name="Nakamichi Y."/>
            <person name="Nakamura M."/>
            <person name="Meguro A."/>
            <person name="Negishi M."/>
            <person name="Ohta I."/>
            <person name="Ohta T."/>
            <person name="Okamoto M."/>
            <person name="Ono N."/>
            <person name="Saji S."/>
            <person name="Sakaguchi M."/>
            <person name="Sakai K."/>
            <person name="Shibata M."/>
            <person name="Shimokawa T."/>
            <person name="Song J."/>
            <person name="Takazaki Y."/>
            <person name="Terasawa K."/>
            <person name="Tsugane M."/>
            <person name="Tsuji K."/>
            <person name="Ueda S."/>
            <person name="Waki K."/>
            <person name="Yamagata H."/>
            <person name="Yamamoto M."/>
            <person name="Yamamoto S."/>
            <person name="Yamane H."/>
            <person name="Yoshiki S."/>
            <person name="Yoshihara R."/>
            <person name="Yukawa K."/>
            <person name="Zhong H."/>
            <person name="Yano M."/>
            <person name="Yuan Q."/>
            <person name="Ouyang S."/>
            <person name="Liu J."/>
            <person name="Jones K.M."/>
            <person name="Gansberger K."/>
            <person name="Moffat K."/>
            <person name="Hill J."/>
            <person name="Bera J."/>
            <person name="Fadrosh D."/>
            <person name="Jin S."/>
            <person name="Johri S."/>
            <person name="Kim M."/>
            <person name="Overton L."/>
            <person name="Reardon M."/>
            <person name="Tsitrin T."/>
            <person name="Vuong H."/>
            <person name="Weaver B."/>
            <person name="Ciecko A."/>
            <person name="Tallon L."/>
            <person name="Jackson J."/>
            <person name="Pai G."/>
            <person name="Aken S.V."/>
            <person name="Utterback T."/>
            <person name="Reidmuller S."/>
            <person name="Feldblyum T."/>
            <person name="Hsiao J."/>
            <person name="Zismann V."/>
            <person name="Iobst S."/>
            <person name="de Vazeille A.R."/>
            <person name="Buell C.R."/>
            <person name="Ying K."/>
            <person name="Li Y."/>
            <person name="Lu T."/>
            <person name="Huang Y."/>
            <person name="Zhao Q."/>
            <person name="Feng Q."/>
            <person name="Zhang L."/>
            <person name="Zhu J."/>
            <person name="Weng Q."/>
            <person name="Mu J."/>
            <person name="Lu Y."/>
            <person name="Fan D."/>
            <person name="Liu Y."/>
            <person name="Guan J."/>
            <person name="Zhang Y."/>
            <person name="Yu S."/>
            <person name="Liu X."/>
            <person name="Zhang Y."/>
            <person name="Hong G."/>
            <person name="Han B."/>
            <person name="Choisne N."/>
            <person name="Demange N."/>
            <person name="Orjeda G."/>
            <person name="Samain S."/>
            <person name="Cattolico L."/>
            <person name="Pelletier E."/>
            <person name="Couloux A."/>
            <person name="Segurens B."/>
            <person name="Wincker P."/>
            <person name="D'Hont A."/>
            <person name="Scarpelli C."/>
            <person name="Weissenbach J."/>
            <person name="Salanoubat M."/>
            <person name="Quetier F."/>
            <person name="Yu Y."/>
            <person name="Kim H.R."/>
            <person name="Rambo T."/>
            <person name="Currie J."/>
            <person name="Collura K."/>
            <person name="Luo M."/>
            <person name="Yang T."/>
            <person name="Ammiraju J.S.S."/>
            <person name="Engler F."/>
            <person name="Soderlund C."/>
            <person name="Wing R.A."/>
            <person name="Palmer L.E."/>
            <person name="de la Bastide M."/>
            <person name="Spiegel L."/>
            <person name="Nascimento L."/>
            <person name="Zutavern T."/>
            <person name="O'Shaughnessy A."/>
            <person name="Dike S."/>
            <person name="Dedhia N."/>
            <person name="Preston R."/>
            <person name="Balija V."/>
            <person name="McCombie W.R."/>
            <person name="Chow T."/>
            <person name="Chen H."/>
            <person name="Chung M."/>
            <person name="Chen C."/>
            <person name="Shaw J."/>
            <person name="Wu H."/>
            <person name="Hsiao K."/>
            <person name="Chao Y."/>
            <person name="Chu M."/>
            <person name="Cheng C."/>
            <person name="Hour A."/>
            <person name="Lee P."/>
            <person name="Lin S."/>
            <person name="Lin Y."/>
            <person name="Liou J."/>
            <person name="Liu S."/>
            <person name="Hsing Y."/>
            <person name="Raghuvanshi S."/>
            <person name="Mohanty A."/>
            <person name="Bharti A.K."/>
            <person name="Gaur A."/>
            <person name="Gupta V."/>
            <person name="Kumar D."/>
            <person name="Ravi V."/>
            <person name="Vij S."/>
            <person name="Kapur A."/>
            <person name="Khurana P."/>
            <person name="Khurana P."/>
            <person name="Khurana J.P."/>
            <person name="Tyagi A.K."/>
            <person name="Gaikwad K."/>
            <person name="Singh A."/>
            <person name="Dalal V."/>
            <person name="Srivastava S."/>
            <person name="Dixit A."/>
            <person name="Pal A.K."/>
            <person name="Ghazi I.A."/>
            <person name="Yadav M."/>
            <person name="Pandit A."/>
            <person name="Bhargava A."/>
            <person name="Sureshbabu K."/>
            <person name="Batra K."/>
            <person name="Sharma T.R."/>
            <person name="Mohapatra T."/>
            <person name="Singh N.K."/>
            <person name="Messing J."/>
            <person name="Nelson A.B."/>
            <person name="Fuks G."/>
            <person name="Kavchok S."/>
            <person name="Keizer G."/>
            <person name="Linton E."/>
            <person name="Llaca V."/>
            <person name="Song R."/>
            <person name="Tanyolac B."/>
            <person name="Young S."/>
            <person name="Ho-Il K."/>
            <person name="Hahn J.H."/>
            <person name="Sangsakoo G."/>
            <person name="Vanavichit A."/>
            <person name="de Mattos Luiz.A.T."/>
            <person name="Zimmer P.D."/>
            <person name="Malone G."/>
            <person name="Dellagostin O."/>
            <person name="de Oliveira A.C."/>
            <person name="Bevan M."/>
            <person name="Bancroft I."/>
            <person name="Minx P."/>
            <person name="Cordum H."/>
            <person name="Wilson R."/>
            <person name="Cheng Z."/>
            <person name="Jin W."/>
            <person name="Jiang J."/>
            <person name="Leong S.A."/>
            <person name="Iwama H."/>
            <person name="Gojobori T."/>
            <person name="Itoh T."/>
            <person name="Niimura Y."/>
            <person name="Fujii Y."/>
            <person name="Habara T."/>
            <person name="Sakai H."/>
            <person name="Sato Y."/>
            <person name="Wilson G."/>
            <person name="Kumar K."/>
            <person name="McCouch S."/>
            <person name="Juretic N."/>
            <person name="Hoen D."/>
            <person name="Wright S."/>
            <person name="Bruskiewich R."/>
            <person name="Bureau T."/>
            <person name="Miyao A."/>
            <person name="Hirochika H."/>
            <person name="Nishikawa T."/>
            <person name="Kadowaki K."/>
            <person name="Sugiura M."/>
            <person name="Burr B."/>
            <person name="Sasaki T."/>
        </authorList>
    </citation>
    <scope>NUCLEOTIDE SEQUENCE [LARGE SCALE GENOMIC DNA]</scope>
    <source>
        <strain evidence="4">cv. Nipponbare</strain>
    </source>
</reference>
<dbReference type="EMBL" id="AL606649">
    <property type="protein sequence ID" value="CAE03625.2"/>
    <property type="molecule type" value="Genomic_DNA"/>
</dbReference>
<sequence length="712" mass="79709">MAQDAGDAVLPSSRITADRHLSLPRKIMPEGAVVRAGESRPRPRYPGRSVHLLSFAMAGLIPPFSRFFHEVLDFYEIHALHLAPNAVMTLAIFAHLCEMFIGVRPTMRLFQAFFIPQLLQGAVVGGCYFQPSPSTAGQYIESHLRKKWEDWKKDWFYTVLPGPSGTSSSRWPSRKERSRGAWKYTGPNDPMRTHVGERWDWGEEDVKRVIRPVLGLDSVEPTLIPDGILSLCCDRDRESILAVMSAIGADRSRSSRGGASGSAVGGGSSGATAGRSRAGGSGGGGSRAPGSSHESGDDSAGDPKGKRNLHGMKAEGAAEKTCQARFDQLSPNLSKKRIHSLQEDLPAGQFASGEQLTDEEVVESAHTEQVHLAQLSPSPSRKRARLSQFAPGALPLTALEEEDSPNIDFLDGLPQHAEAVAMTPVRYEKSKRKKSSKLVKCLYEQDRSASDERFWSIEHMVLYNNIFSKKQCADNKWIDWKNIRDLPAMPYVEEACRDVGLHELMAIKQNWHEELIKQFYSTLSINESRTSLTWMTGRNKKITVTKRFCQKVLLVPSEHVTKIKHLTDAQEEELKSADGNQVNSFNRIIRKTIHPVIGDKGSMHALIRALEYHILFKKPFDIVDMMFEEMGNNHRHCTKRMPYAPYIMLLINSATKNKFVPESGGNECVEHKKYKMEFSLDKQPKDHRASKSKSMCVPSKKSKSMRVPKMKS</sequence>
<feature type="compositionally biased region" description="Gly residues" evidence="1">
    <location>
        <begin position="277"/>
        <end position="287"/>
    </location>
</feature>
<feature type="compositionally biased region" description="Basic residues" evidence="1">
    <location>
        <begin position="700"/>
        <end position="712"/>
    </location>
</feature>
<protein>
    <submittedName>
        <fullName evidence="3">OSJNBb0003B01.16 protein</fullName>
    </submittedName>
</protein>
<dbReference type="Proteomes" id="UP000000763">
    <property type="component" value="Chromosome 4"/>
</dbReference>
<feature type="region of interest" description="Disordered" evidence="1">
    <location>
        <begin position="679"/>
        <end position="712"/>
    </location>
</feature>
<dbReference type="InterPro" id="IPR007321">
    <property type="entry name" value="Transposase_28"/>
</dbReference>